<protein>
    <recommendedName>
        <fullName evidence="5">Core-binding (CB) domain-containing protein</fullName>
    </recommendedName>
</protein>
<keyword evidence="3 4" id="KW-0238">DNA-binding</keyword>
<dbReference type="PROSITE" id="PS51900">
    <property type="entry name" value="CB"/>
    <property type="match status" value="1"/>
</dbReference>
<evidence type="ECO:0000256" key="1">
    <source>
        <dbReference type="ARBA" id="ARBA00008857"/>
    </source>
</evidence>
<dbReference type="Pfam" id="PF14659">
    <property type="entry name" value="Phage_int_SAM_3"/>
    <property type="match status" value="1"/>
</dbReference>
<dbReference type="PANTHER" id="PTHR30629:SF2">
    <property type="entry name" value="PROPHAGE INTEGRASE INTS-RELATED"/>
    <property type="match status" value="1"/>
</dbReference>
<dbReference type="InterPro" id="IPR010998">
    <property type="entry name" value="Integrase_recombinase_N"/>
</dbReference>
<comment type="similarity">
    <text evidence="1">Belongs to the 'phage' integrase family.</text>
</comment>
<feature type="domain" description="Core-binding (CB)" evidence="5">
    <location>
        <begin position="13"/>
        <end position="90"/>
    </location>
</feature>
<dbReference type="PANTHER" id="PTHR30629">
    <property type="entry name" value="PROPHAGE INTEGRASE"/>
    <property type="match status" value="1"/>
</dbReference>
<evidence type="ECO:0000313" key="6">
    <source>
        <dbReference type="EMBL" id="QQK75844.1"/>
    </source>
</evidence>
<keyword evidence="2" id="KW-0229">DNA integration</keyword>
<evidence type="ECO:0000256" key="3">
    <source>
        <dbReference type="ARBA" id="ARBA00023125"/>
    </source>
</evidence>
<dbReference type="Proteomes" id="UP000595823">
    <property type="component" value="Chromosome"/>
</dbReference>
<evidence type="ECO:0000256" key="4">
    <source>
        <dbReference type="PROSITE-ProRule" id="PRU01248"/>
    </source>
</evidence>
<dbReference type="InterPro" id="IPR044068">
    <property type="entry name" value="CB"/>
</dbReference>
<dbReference type="EMBL" id="CP054705">
    <property type="protein sequence ID" value="QQK75844.1"/>
    <property type="molecule type" value="Genomic_DNA"/>
</dbReference>
<name>A0A7T7CBI0_9BACI</name>
<dbReference type="InterPro" id="IPR004107">
    <property type="entry name" value="Integrase_SAM-like_N"/>
</dbReference>
<dbReference type="KEGG" id="scia:HUG15_09865"/>
<dbReference type="Gene3D" id="1.10.150.130">
    <property type="match status" value="1"/>
</dbReference>
<proteinExistence type="inferred from homology"/>
<reference evidence="6 7" key="1">
    <citation type="submission" date="2020-06" db="EMBL/GenBank/DDBJ databases">
        <title>Genomic analysis of Salicibibacter sp. NKC5-3.</title>
        <authorList>
            <person name="Oh Y.J."/>
        </authorList>
    </citation>
    <scope>NUCLEOTIDE SEQUENCE [LARGE SCALE GENOMIC DNA]</scope>
    <source>
        <strain evidence="6 7">NKC5-3</strain>
    </source>
</reference>
<gene>
    <name evidence="6" type="ORF">HUG15_09865</name>
</gene>
<evidence type="ECO:0000313" key="7">
    <source>
        <dbReference type="Proteomes" id="UP000595823"/>
    </source>
</evidence>
<dbReference type="AlphaFoldDB" id="A0A7T7CBI0"/>
<dbReference type="RefSeq" id="WP_200128477.1">
    <property type="nucleotide sequence ID" value="NZ_CP054705.1"/>
</dbReference>
<dbReference type="GO" id="GO:0003677">
    <property type="term" value="F:DNA binding"/>
    <property type="evidence" value="ECO:0007669"/>
    <property type="project" value="UniProtKB-UniRule"/>
</dbReference>
<evidence type="ECO:0000256" key="2">
    <source>
        <dbReference type="ARBA" id="ARBA00022908"/>
    </source>
</evidence>
<keyword evidence="7" id="KW-1185">Reference proteome</keyword>
<evidence type="ECO:0000259" key="5">
    <source>
        <dbReference type="PROSITE" id="PS51900"/>
    </source>
</evidence>
<sequence>MERTFTFEGDRDPTFEELFYGWREVHKLQLKQTTITNTEGMFKNHILPHFGKMKIKKITRGHCQEFIKKMSPGTVQPARTKVTMIFRYAIQENIISKNPMDYVVMPKKVNWN</sequence>
<organism evidence="6 7">
    <name type="scientific">Salicibibacter cibarius</name>
    <dbReference type="NCBI Taxonomy" id="2743000"/>
    <lineage>
        <taxon>Bacteria</taxon>
        <taxon>Bacillati</taxon>
        <taxon>Bacillota</taxon>
        <taxon>Bacilli</taxon>
        <taxon>Bacillales</taxon>
        <taxon>Bacillaceae</taxon>
        <taxon>Salicibibacter</taxon>
    </lineage>
</organism>
<accession>A0A7T7CBI0</accession>
<dbReference type="GO" id="GO:0015074">
    <property type="term" value="P:DNA integration"/>
    <property type="evidence" value="ECO:0007669"/>
    <property type="project" value="UniProtKB-KW"/>
</dbReference>
<dbReference type="InterPro" id="IPR050808">
    <property type="entry name" value="Phage_Integrase"/>
</dbReference>
<dbReference type="InterPro" id="IPR011010">
    <property type="entry name" value="DNA_brk_join_enz"/>
</dbReference>
<dbReference type="SUPFAM" id="SSF56349">
    <property type="entry name" value="DNA breaking-rejoining enzymes"/>
    <property type="match status" value="1"/>
</dbReference>